<comment type="caution">
    <text evidence="2">The sequence shown here is derived from an EMBL/GenBank/DDBJ whole genome shotgun (WGS) entry which is preliminary data.</text>
</comment>
<dbReference type="EMBL" id="BPLR01020462">
    <property type="protein sequence ID" value="GIX79055.1"/>
    <property type="molecule type" value="Genomic_DNA"/>
</dbReference>
<name>A0AAV4N5E1_CAEEX</name>
<proteinExistence type="predicted"/>
<evidence type="ECO:0000256" key="1">
    <source>
        <dbReference type="SAM" id="MobiDB-lite"/>
    </source>
</evidence>
<dbReference type="AlphaFoldDB" id="A0AAV4N5E1"/>
<dbReference type="Proteomes" id="UP001054945">
    <property type="component" value="Unassembled WGS sequence"/>
</dbReference>
<evidence type="ECO:0000313" key="2">
    <source>
        <dbReference type="EMBL" id="GIX79055.1"/>
    </source>
</evidence>
<feature type="region of interest" description="Disordered" evidence="1">
    <location>
        <begin position="42"/>
        <end position="72"/>
    </location>
</feature>
<sequence>MYICSAAGSAGSNADLPESHAQEQQMCEGAGLPEMFRKQEPVSSAQLSGLETKRQISEDELQSMSRQWLTEI</sequence>
<evidence type="ECO:0000313" key="3">
    <source>
        <dbReference type="Proteomes" id="UP001054945"/>
    </source>
</evidence>
<gene>
    <name evidence="2" type="ORF">CEXT_622671</name>
</gene>
<protein>
    <submittedName>
        <fullName evidence="2">Uncharacterized protein</fullName>
    </submittedName>
</protein>
<feature type="region of interest" description="Disordered" evidence="1">
    <location>
        <begin position="1"/>
        <end position="22"/>
    </location>
</feature>
<feature type="compositionally biased region" description="Polar residues" evidence="1">
    <location>
        <begin position="62"/>
        <end position="72"/>
    </location>
</feature>
<organism evidence="2 3">
    <name type="scientific">Caerostris extrusa</name>
    <name type="common">Bark spider</name>
    <name type="synonym">Caerostris bankana</name>
    <dbReference type="NCBI Taxonomy" id="172846"/>
    <lineage>
        <taxon>Eukaryota</taxon>
        <taxon>Metazoa</taxon>
        <taxon>Ecdysozoa</taxon>
        <taxon>Arthropoda</taxon>
        <taxon>Chelicerata</taxon>
        <taxon>Arachnida</taxon>
        <taxon>Araneae</taxon>
        <taxon>Araneomorphae</taxon>
        <taxon>Entelegynae</taxon>
        <taxon>Araneoidea</taxon>
        <taxon>Araneidae</taxon>
        <taxon>Caerostris</taxon>
    </lineage>
</organism>
<keyword evidence="3" id="KW-1185">Reference proteome</keyword>
<accession>A0AAV4N5E1</accession>
<reference evidence="2 3" key="1">
    <citation type="submission" date="2021-06" db="EMBL/GenBank/DDBJ databases">
        <title>Caerostris extrusa draft genome.</title>
        <authorList>
            <person name="Kono N."/>
            <person name="Arakawa K."/>
        </authorList>
    </citation>
    <scope>NUCLEOTIDE SEQUENCE [LARGE SCALE GENOMIC DNA]</scope>
</reference>